<evidence type="ECO:0000313" key="2">
    <source>
        <dbReference type="Proteomes" id="UP000663848"/>
    </source>
</evidence>
<comment type="caution">
    <text evidence="1">The sequence shown here is derived from an EMBL/GenBank/DDBJ whole genome shotgun (WGS) entry which is preliminary data.</text>
</comment>
<evidence type="ECO:0000313" key="1">
    <source>
        <dbReference type="EMBL" id="CAF5011285.1"/>
    </source>
</evidence>
<name>A0A822B4G9_9BILA</name>
<gene>
    <name evidence="1" type="ORF">QYT958_LOCUS39088</name>
</gene>
<dbReference type="AlphaFoldDB" id="A0A822B4G9"/>
<sequence length="200" mass="23346">MYPCGDGQCCGRFKVCNNGRHKLFINAITAQGNLTEKCWIAMVCLTEIGKYVNGTLCETWKTSNSTYEFLKECDYFFQFPTIPVYSDHVRFFYKSPYSRTNLGQHFLPDYICFDQHLCDFLEPQLIHGNLTCLKNVTDVFNTSIFMYDGPYIIQYMGFYFRPCMNFRGISDGKANYSDHPLLYNCPNSPKLMSKHRIMDM</sequence>
<accession>A0A822B4G9</accession>
<feature type="non-terminal residue" evidence="1">
    <location>
        <position position="200"/>
    </location>
</feature>
<organism evidence="1 2">
    <name type="scientific">Rotaria socialis</name>
    <dbReference type="NCBI Taxonomy" id="392032"/>
    <lineage>
        <taxon>Eukaryota</taxon>
        <taxon>Metazoa</taxon>
        <taxon>Spiralia</taxon>
        <taxon>Gnathifera</taxon>
        <taxon>Rotifera</taxon>
        <taxon>Eurotatoria</taxon>
        <taxon>Bdelloidea</taxon>
        <taxon>Philodinida</taxon>
        <taxon>Philodinidae</taxon>
        <taxon>Rotaria</taxon>
    </lineage>
</organism>
<dbReference type="EMBL" id="CAJOBR010035622">
    <property type="protein sequence ID" value="CAF5011285.1"/>
    <property type="molecule type" value="Genomic_DNA"/>
</dbReference>
<proteinExistence type="predicted"/>
<protein>
    <submittedName>
        <fullName evidence="1">Uncharacterized protein</fullName>
    </submittedName>
</protein>
<reference evidence="1" key="1">
    <citation type="submission" date="2021-02" db="EMBL/GenBank/DDBJ databases">
        <authorList>
            <person name="Nowell W R."/>
        </authorList>
    </citation>
    <scope>NUCLEOTIDE SEQUENCE</scope>
</reference>
<dbReference type="Proteomes" id="UP000663848">
    <property type="component" value="Unassembled WGS sequence"/>
</dbReference>